<dbReference type="InterPro" id="IPR007344">
    <property type="entry name" value="GrpB/CoaE"/>
</dbReference>
<evidence type="ECO:0008006" key="3">
    <source>
        <dbReference type="Google" id="ProtNLM"/>
    </source>
</evidence>
<comment type="caution">
    <text evidence="1">The sequence shown here is derived from an EMBL/GenBank/DDBJ whole genome shotgun (WGS) entry which is preliminary data.</text>
</comment>
<dbReference type="EMBL" id="MEZT01000009">
    <property type="protein sequence ID" value="OGD56957.1"/>
    <property type="molecule type" value="Genomic_DNA"/>
</dbReference>
<dbReference type="Gene3D" id="3.30.460.10">
    <property type="entry name" value="Beta Polymerase, domain 2"/>
    <property type="match status" value="1"/>
</dbReference>
<reference evidence="1 2" key="1">
    <citation type="journal article" date="2016" name="Nat. Commun.">
        <title>Thousands of microbial genomes shed light on interconnected biogeochemical processes in an aquifer system.</title>
        <authorList>
            <person name="Anantharaman K."/>
            <person name="Brown C.T."/>
            <person name="Hug L.A."/>
            <person name="Sharon I."/>
            <person name="Castelle C.J."/>
            <person name="Probst A.J."/>
            <person name="Thomas B.C."/>
            <person name="Singh A."/>
            <person name="Wilkins M.J."/>
            <person name="Karaoz U."/>
            <person name="Brodie E.L."/>
            <person name="Williams K.H."/>
            <person name="Hubbard S.S."/>
            <person name="Banfield J.F."/>
        </authorList>
    </citation>
    <scope>NUCLEOTIDE SEQUENCE [LARGE SCALE GENOMIC DNA]</scope>
</reference>
<name>A0A1F5DP62_9BACT</name>
<dbReference type="PANTHER" id="PTHR34822">
    <property type="entry name" value="GRPB DOMAIN PROTEIN (AFU_ORTHOLOGUE AFUA_1G01530)"/>
    <property type="match status" value="1"/>
</dbReference>
<evidence type="ECO:0000313" key="1">
    <source>
        <dbReference type="EMBL" id="OGD56957.1"/>
    </source>
</evidence>
<organism evidence="1 2">
    <name type="scientific">Candidatus Berkelbacteria bacterium RBG_13_40_8</name>
    <dbReference type="NCBI Taxonomy" id="1797467"/>
    <lineage>
        <taxon>Bacteria</taxon>
        <taxon>Candidatus Berkelbacteria</taxon>
    </lineage>
</organism>
<protein>
    <recommendedName>
        <fullName evidence="3">GrpB family protein</fullName>
    </recommendedName>
</protein>
<dbReference type="Proteomes" id="UP000178764">
    <property type="component" value="Unassembled WGS sequence"/>
</dbReference>
<evidence type="ECO:0000313" key="2">
    <source>
        <dbReference type="Proteomes" id="UP000178764"/>
    </source>
</evidence>
<accession>A0A1F5DP62</accession>
<dbReference type="Pfam" id="PF04229">
    <property type="entry name" value="GrpB"/>
    <property type="match status" value="1"/>
</dbReference>
<sequence>MLTKKQINWINHLSDIDKVTIVPFDPSAKEKYLVVKKRIHSELGSEYPVLHCGATSLGISGQNEIDIYIPVEPSKFNSLIKPLISIFGEPKSLYPLERARFVTKEAGKHIDVFLINSQSDGWLKGVKFENYLKSHKQALNKYRKLKEDGNGLSVKEYYKRKVEFINEILARK</sequence>
<dbReference type="PANTHER" id="PTHR34822:SF1">
    <property type="entry name" value="GRPB FAMILY PROTEIN"/>
    <property type="match status" value="1"/>
</dbReference>
<dbReference type="InterPro" id="IPR043519">
    <property type="entry name" value="NT_sf"/>
</dbReference>
<proteinExistence type="predicted"/>
<gene>
    <name evidence="1" type="ORF">A2V71_03150</name>
</gene>
<dbReference type="SUPFAM" id="SSF81301">
    <property type="entry name" value="Nucleotidyltransferase"/>
    <property type="match status" value="1"/>
</dbReference>
<dbReference type="AlphaFoldDB" id="A0A1F5DP62"/>